<dbReference type="Proteomes" id="UP000031561">
    <property type="component" value="Unassembled WGS sequence"/>
</dbReference>
<protein>
    <submittedName>
        <fullName evidence="4">Lipid-binding SYLF domain-containing protein</fullName>
    </submittedName>
</protein>
<feature type="chain" id="PRO_5044879605" evidence="2">
    <location>
        <begin position="21"/>
        <end position="315"/>
    </location>
</feature>
<sequence>MMKRTLVWLVFLCSTPGLIAGVPGISRAQADIESTAPGETYEGIPEIEPAPEFDGFETNGFESNGFESNDFEAAESELEINSDPFADPPPEANQEYQTVDKPSSKGFRKSAQKVSTSMRTFAEFMSDPKTQIPPEILRQSEGIVIIPNIVQAGFFFGARGGSGIMSLRNEDGSWSNPAFVKITAGSLGLQFGAKSSDLVLLFPKRSMVYEAFTGSFKLGGNVSGTAGPIERSPVDPTHEQSKSEIYVYSRSSGLYGGVSLEGAELSFVEKHNRQFYGSAVTPREIFADSYAPAPKVANDLKELLSQSENGNFRLF</sequence>
<feature type="signal peptide" evidence="2">
    <location>
        <begin position="1"/>
        <end position="20"/>
    </location>
</feature>
<dbReference type="Pfam" id="PF04366">
    <property type="entry name" value="Ysc84"/>
    <property type="match status" value="1"/>
</dbReference>
<feature type="domain" description="Ysc84 actin-binding" evidence="3">
    <location>
        <begin position="184"/>
        <end position="306"/>
    </location>
</feature>
<feature type="region of interest" description="Disordered" evidence="1">
    <location>
        <begin position="81"/>
        <end position="110"/>
    </location>
</feature>
<dbReference type="AlphaFoldDB" id="A0ABD4T199"/>
<keyword evidence="2" id="KW-0732">Signal</keyword>
<evidence type="ECO:0000313" key="5">
    <source>
        <dbReference type="Proteomes" id="UP000031561"/>
    </source>
</evidence>
<dbReference type="RefSeq" id="WP_166280932.1">
    <property type="nucleotide sequence ID" value="NZ_JTHE03000037.1"/>
</dbReference>
<reference evidence="4 5" key="1">
    <citation type="journal article" date="2015" name="Genome Announc.">
        <title>Draft Genome Sequence of Filamentous Marine Cyanobacterium Lyngbya confervoides Strain BDU141951.</title>
        <authorList>
            <person name="Chandrababunaidu M.M."/>
            <person name="Sen D."/>
            <person name="Tripathy S."/>
        </authorList>
    </citation>
    <scope>NUCLEOTIDE SEQUENCE [LARGE SCALE GENOMIC DNA]</scope>
    <source>
        <strain evidence="4 5">BDU141951</strain>
    </source>
</reference>
<evidence type="ECO:0000259" key="3">
    <source>
        <dbReference type="Pfam" id="PF04366"/>
    </source>
</evidence>
<dbReference type="EMBL" id="JTHE03000037">
    <property type="protein sequence ID" value="MCM1982309.1"/>
    <property type="molecule type" value="Genomic_DNA"/>
</dbReference>
<comment type="caution">
    <text evidence="4">The sequence shown here is derived from an EMBL/GenBank/DDBJ whole genome shotgun (WGS) entry which is preliminary data.</text>
</comment>
<accession>A0ABD4T199</accession>
<gene>
    <name evidence="4" type="ORF">QQ91_0005640</name>
</gene>
<dbReference type="InterPro" id="IPR007461">
    <property type="entry name" value="Ysc84_actin-binding"/>
</dbReference>
<keyword evidence="5" id="KW-1185">Reference proteome</keyword>
<name>A0ABD4T199_9CYAN</name>
<dbReference type="PANTHER" id="PTHR15629">
    <property type="entry name" value="SH3YL1 PROTEIN"/>
    <property type="match status" value="1"/>
</dbReference>
<evidence type="ECO:0000256" key="1">
    <source>
        <dbReference type="SAM" id="MobiDB-lite"/>
    </source>
</evidence>
<dbReference type="CDD" id="cd11524">
    <property type="entry name" value="SYLF"/>
    <property type="match status" value="1"/>
</dbReference>
<dbReference type="PANTHER" id="PTHR15629:SF2">
    <property type="entry name" value="SH3 DOMAIN-CONTAINING YSC84-LIKE PROTEIN 1"/>
    <property type="match status" value="1"/>
</dbReference>
<evidence type="ECO:0000256" key="2">
    <source>
        <dbReference type="SAM" id="SignalP"/>
    </source>
</evidence>
<proteinExistence type="predicted"/>
<dbReference type="InterPro" id="IPR051702">
    <property type="entry name" value="SH3_domain_YSC84-like"/>
</dbReference>
<evidence type="ECO:0000313" key="4">
    <source>
        <dbReference type="EMBL" id="MCM1982309.1"/>
    </source>
</evidence>
<organism evidence="4 5">
    <name type="scientific">Lyngbya confervoides BDU141951</name>
    <dbReference type="NCBI Taxonomy" id="1574623"/>
    <lineage>
        <taxon>Bacteria</taxon>
        <taxon>Bacillati</taxon>
        <taxon>Cyanobacteriota</taxon>
        <taxon>Cyanophyceae</taxon>
        <taxon>Oscillatoriophycideae</taxon>
        <taxon>Oscillatoriales</taxon>
        <taxon>Microcoleaceae</taxon>
        <taxon>Lyngbya</taxon>
    </lineage>
</organism>